<evidence type="ECO:0000313" key="10">
    <source>
        <dbReference type="Proteomes" id="UP000757232"/>
    </source>
</evidence>
<dbReference type="EMBL" id="LNZH02000209">
    <property type="protein sequence ID" value="OCB85520.1"/>
    <property type="molecule type" value="Genomic_DNA"/>
</dbReference>
<keyword evidence="3" id="KW-0413">Isomerase</keyword>
<dbReference type="GO" id="GO:0031119">
    <property type="term" value="P:tRNA pseudouridine synthesis"/>
    <property type="evidence" value="ECO:0007669"/>
    <property type="project" value="InterPro"/>
</dbReference>
<reference evidence="9" key="1">
    <citation type="submission" date="2016-06" db="EMBL/GenBank/DDBJ databases">
        <title>Draft Genome sequence of the fungus Inonotus baumii.</title>
        <authorList>
            <person name="Zhu H."/>
            <person name="Lin W."/>
        </authorList>
    </citation>
    <scope>NUCLEOTIDE SEQUENCE</scope>
    <source>
        <strain evidence="9">821</strain>
    </source>
</reference>
<evidence type="ECO:0000256" key="1">
    <source>
        <dbReference type="ARBA" id="ARBA00009375"/>
    </source>
</evidence>
<evidence type="ECO:0000256" key="7">
    <source>
        <dbReference type="SAM" id="MobiDB-lite"/>
    </source>
</evidence>
<evidence type="ECO:0000256" key="2">
    <source>
        <dbReference type="ARBA" id="ARBA00022694"/>
    </source>
</evidence>
<dbReference type="CDD" id="cd02568">
    <property type="entry name" value="PseudoU_synth_PUS1_PUS2"/>
    <property type="match status" value="1"/>
</dbReference>
<keyword evidence="10" id="KW-1185">Reference proteome</keyword>
<feature type="compositionally biased region" description="Basic and acidic residues" evidence="7">
    <location>
        <begin position="542"/>
        <end position="554"/>
    </location>
</feature>
<dbReference type="Gene3D" id="3.30.70.660">
    <property type="entry name" value="Pseudouridine synthase I, catalytic domain, C-terminal subdomain"/>
    <property type="match status" value="1"/>
</dbReference>
<dbReference type="GO" id="GO:0009982">
    <property type="term" value="F:pseudouridine synthase activity"/>
    <property type="evidence" value="ECO:0007669"/>
    <property type="project" value="InterPro"/>
</dbReference>
<feature type="compositionally biased region" description="Polar residues" evidence="7">
    <location>
        <begin position="1"/>
        <end position="14"/>
    </location>
</feature>
<dbReference type="SUPFAM" id="SSF55120">
    <property type="entry name" value="Pseudouridine synthase"/>
    <property type="match status" value="1"/>
</dbReference>
<organism evidence="9 10">
    <name type="scientific">Sanghuangporus baumii</name>
    <name type="common">Phellinus baumii</name>
    <dbReference type="NCBI Taxonomy" id="108892"/>
    <lineage>
        <taxon>Eukaryota</taxon>
        <taxon>Fungi</taxon>
        <taxon>Dikarya</taxon>
        <taxon>Basidiomycota</taxon>
        <taxon>Agaricomycotina</taxon>
        <taxon>Agaricomycetes</taxon>
        <taxon>Hymenochaetales</taxon>
        <taxon>Hymenochaetaceae</taxon>
        <taxon>Sanghuangporus</taxon>
    </lineage>
</organism>
<dbReference type="GO" id="GO:1990481">
    <property type="term" value="P:mRNA pseudouridine synthesis"/>
    <property type="evidence" value="ECO:0007669"/>
    <property type="project" value="TreeGrafter"/>
</dbReference>
<feature type="compositionally biased region" description="Basic and acidic residues" evidence="7">
    <location>
        <begin position="503"/>
        <end position="517"/>
    </location>
</feature>
<dbReference type="FunFam" id="3.30.70.580:FF:000002">
    <property type="entry name" value="tRNA pseudouridine synthase"/>
    <property type="match status" value="1"/>
</dbReference>
<dbReference type="InterPro" id="IPR020094">
    <property type="entry name" value="TruA/RsuA/RluB/E/F_N"/>
</dbReference>
<comment type="caution">
    <text evidence="9">The sequence shown here is derived from an EMBL/GenBank/DDBJ whole genome shotgun (WGS) entry which is preliminary data.</text>
</comment>
<dbReference type="AlphaFoldDB" id="A0A9Q5HTB0"/>
<dbReference type="GO" id="GO:0005634">
    <property type="term" value="C:nucleus"/>
    <property type="evidence" value="ECO:0007669"/>
    <property type="project" value="TreeGrafter"/>
</dbReference>
<dbReference type="Pfam" id="PF01416">
    <property type="entry name" value="PseudoU_synth_1"/>
    <property type="match status" value="1"/>
</dbReference>
<keyword evidence="2" id="KW-0819">tRNA processing</keyword>
<proteinExistence type="inferred from homology"/>
<accession>A0A9Q5HTB0</accession>
<gene>
    <name evidence="9" type="ORF">A7U60_g7530</name>
</gene>
<evidence type="ECO:0000256" key="3">
    <source>
        <dbReference type="ARBA" id="ARBA00023235"/>
    </source>
</evidence>
<feature type="compositionally biased region" description="Acidic residues" evidence="7">
    <location>
        <begin position="92"/>
        <end position="102"/>
    </location>
</feature>
<comment type="catalytic activity">
    <reaction evidence="4">
        <text>a uridine in tRNA = a pseudouridine in tRNA</text>
        <dbReference type="Rhea" id="RHEA:54572"/>
        <dbReference type="Rhea" id="RHEA-COMP:13339"/>
        <dbReference type="Rhea" id="RHEA-COMP:13934"/>
        <dbReference type="ChEBI" id="CHEBI:65314"/>
        <dbReference type="ChEBI" id="CHEBI:65315"/>
    </reaction>
</comment>
<evidence type="ECO:0000256" key="5">
    <source>
        <dbReference type="PIRSR" id="PIRSR641708-1"/>
    </source>
</evidence>
<feature type="compositionally biased region" description="Basic and acidic residues" evidence="7">
    <location>
        <begin position="28"/>
        <end position="42"/>
    </location>
</feature>
<evidence type="ECO:0000259" key="8">
    <source>
        <dbReference type="Pfam" id="PF01416"/>
    </source>
</evidence>
<feature type="region of interest" description="Disordered" evidence="7">
    <location>
        <begin position="503"/>
        <end position="554"/>
    </location>
</feature>
<protein>
    <submittedName>
        <fullName evidence="9">Pseudouridine synthase</fullName>
    </submittedName>
</protein>
<comment type="similarity">
    <text evidence="1">Belongs to the tRNA pseudouridine synthase TruA family.</text>
</comment>
<evidence type="ECO:0000313" key="9">
    <source>
        <dbReference type="EMBL" id="OCB85520.1"/>
    </source>
</evidence>
<dbReference type="GO" id="GO:0003723">
    <property type="term" value="F:RNA binding"/>
    <property type="evidence" value="ECO:0007669"/>
    <property type="project" value="InterPro"/>
</dbReference>
<feature type="compositionally biased region" description="Basic and acidic residues" evidence="7">
    <location>
        <begin position="72"/>
        <end position="91"/>
    </location>
</feature>
<feature type="region of interest" description="Disordered" evidence="7">
    <location>
        <begin position="1"/>
        <end position="103"/>
    </location>
</feature>
<dbReference type="PANTHER" id="PTHR11142:SF4">
    <property type="entry name" value="PSEUDOURIDYLATE SYNTHASE 1 HOMOLOG"/>
    <property type="match status" value="1"/>
</dbReference>
<name>A0A9Q5HTB0_SANBA</name>
<dbReference type="Proteomes" id="UP000757232">
    <property type="component" value="Unassembled WGS sequence"/>
</dbReference>
<dbReference type="NCBIfam" id="TIGR00071">
    <property type="entry name" value="hisT_truA"/>
    <property type="match status" value="1"/>
</dbReference>
<dbReference type="PANTHER" id="PTHR11142">
    <property type="entry name" value="PSEUDOURIDYLATE SYNTHASE"/>
    <property type="match status" value="1"/>
</dbReference>
<evidence type="ECO:0000256" key="4">
    <source>
        <dbReference type="ARBA" id="ARBA00036943"/>
    </source>
</evidence>
<dbReference type="Gene3D" id="3.30.70.580">
    <property type="entry name" value="Pseudouridine synthase I, catalytic domain, N-terminal subdomain"/>
    <property type="match status" value="1"/>
</dbReference>
<dbReference type="InterPro" id="IPR020097">
    <property type="entry name" value="PsdUridine_synth_TruA_a/b_dom"/>
</dbReference>
<sequence>MDAGSSETLNTVPESNKRENEAEAGSSDAKRTKVEHDGETTDRNATIISPLDSEDASRKETNKEGKKSKKEARREWAGRKRRGTRPEKPEDGQDSAEGEDDAVTEKALRLPKRKCALLIGFCGSGYRGMQIQPEGPTIEGSLFKALIAAGAVSKDNADDPVKVGLQRAARTDAGVHAAGNVVSLKLITHVPGVPDLVARTNEELPPEIRLWSFTRVQNSFNARVSCDSRRYTYFFPSYMLIPPKPTSALFRSIARYSTPESASRQPDPFWQNLDLETSREEDMIRKKAWRVSKEKMEVLREAAKRFEGTRNFHNFTVGRDPKDRSCFRHMKKIEVDDPIVYGRTEWISVMLHGQSFMLHQLPLQIRKMMCVLVTAVRTGTPSSIINALYGKALVTIPKMPSLGLLLENPIFDSYNKRVDAANEQKKLDPEHHDYRSAISFERHAEEMQKFKEEFIYNRMRENEEKLQVFDRWQNIFDRYNGNDLLYYNSQGIIPEEAVIRKGESRPNPFRERRRFDATDFAPNAGASALAEEEAEEEETEEEKLGKKELEEAEG</sequence>
<feature type="binding site" evidence="6">
    <location>
        <position position="231"/>
    </location>
    <ligand>
        <name>substrate</name>
    </ligand>
</feature>
<evidence type="ECO:0000256" key="6">
    <source>
        <dbReference type="PIRSR" id="PIRSR641708-2"/>
    </source>
</evidence>
<dbReference type="InterPro" id="IPR020103">
    <property type="entry name" value="PsdUridine_synth_cat_dom_sf"/>
</dbReference>
<feature type="active site" description="Nucleophile" evidence="5">
    <location>
        <position position="172"/>
    </location>
</feature>
<dbReference type="InterPro" id="IPR041708">
    <property type="entry name" value="PUS1/PUS2-like"/>
</dbReference>
<feature type="compositionally biased region" description="Acidic residues" evidence="7">
    <location>
        <begin position="530"/>
        <end position="541"/>
    </location>
</feature>
<dbReference type="OrthoDB" id="10256309at2759"/>
<dbReference type="InterPro" id="IPR020095">
    <property type="entry name" value="PsdUridine_synth_TruA_C"/>
</dbReference>
<dbReference type="InterPro" id="IPR001406">
    <property type="entry name" value="PsdUridine_synth_TruA"/>
</dbReference>
<feature type="domain" description="Pseudouridine synthase I TruA alpha/beta" evidence="8">
    <location>
        <begin position="302"/>
        <end position="412"/>
    </location>
</feature>
<feature type="compositionally biased region" description="Basic and acidic residues" evidence="7">
    <location>
        <begin position="55"/>
        <end position="65"/>
    </location>
</feature>